<organism evidence="12 13">
    <name type="scientific">Pedobacter ginsengiterrae</name>
    <dbReference type="NCBI Taxonomy" id="871696"/>
    <lineage>
        <taxon>Bacteria</taxon>
        <taxon>Pseudomonadati</taxon>
        <taxon>Bacteroidota</taxon>
        <taxon>Sphingobacteriia</taxon>
        <taxon>Sphingobacteriales</taxon>
        <taxon>Sphingobacteriaceae</taxon>
        <taxon>Pedobacter</taxon>
    </lineage>
</organism>
<dbReference type="InterPro" id="IPR037128">
    <property type="entry name" value="Quinolinate_PRibosylTase_N_sf"/>
</dbReference>
<dbReference type="InterPro" id="IPR004393">
    <property type="entry name" value="NadC"/>
</dbReference>
<dbReference type="PIRSF" id="PIRSF006250">
    <property type="entry name" value="NadC_ModD"/>
    <property type="match status" value="1"/>
</dbReference>
<dbReference type="EMBL" id="BAABAK010000009">
    <property type="protein sequence ID" value="GAA3963425.1"/>
    <property type="molecule type" value="Genomic_DNA"/>
</dbReference>
<dbReference type="InterPro" id="IPR036068">
    <property type="entry name" value="Nicotinate_pribotase-like_C"/>
</dbReference>
<comment type="pathway">
    <text evidence="2">Cofactor biosynthesis; NAD(+) biosynthesis; nicotinate D-ribonucleotide from quinolinate: step 1/1.</text>
</comment>
<keyword evidence="13" id="KW-1185">Reference proteome</keyword>
<dbReference type="NCBIfam" id="TIGR00078">
    <property type="entry name" value="nadC"/>
    <property type="match status" value="1"/>
</dbReference>
<evidence type="ECO:0000256" key="2">
    <source>
        <dbReference type="ARBA" id="ARBA00004893"/>
    </source>
</evidence>
<comment type="caution">
    <text evidence="12">The sequence shown here is derived from an EMBL/GenBank/DDBJ whole genome shotgun (WGS) entry which is preliminary data.</text>
</comment>
<accession>A0ABP7PEW6</accession>
<evidence type="ECO:0000259" key="11">
    <source>
        <dbReference type="Pfam" id="PF02749"/>
    </source>
</evidence>
<dbReference type="InterPro" id="IPR013785">
    <property type="entry name" value="Aldolase_TIM"/>
</dbReference>
<dbReference type="Gene3D" id="3.20.20.70">
    <property type="entry name" value="Aldolase class I"/>
    <property type="match status" value="1"/>
</dbReference>
<comment type="function">
    <text evidence="1">Involved in the catabolism of quinolinic acid (QA).</text>
</comment>
<evidence type="ECO:0000256" key="5">
    <source>
        <dbReference type="ARBA" id="ARBA00022642"/>
    </source>
</evidence>
<dbReference type="InterPro" id="IPR022412">
    <property type="entry name" value="Quinolinate_PRibosylTrfase_N"/>
</dbReference>
<feature type="domain" description="Quinolinate phosphoribosyl transferase N-terminal" evidence="11">
    <location>
        <begin position="38"/>
        <end position="123"/>
    </location>
</feature>
<keyword evidence="6 9" id="KW-0328">Glycosyltransferase</keyword>
<dbReference type="SUPFAM" id="SSF54675">
    <property type="entry name" value="Nicotinate/Quinolinate PRTase N-terminal domain-like"/>
    <property type="match status" value="1"/>
</dbReference>
<evidence type="ECO:0000313" key="13">
    <source>
        <dbReference type="Proteomes" id="UP001501081"/>
    </source>
</evidence>
<evidence type="ECO:0000256" key="8">
    <source>
        <dbReference type="ARBA" id="ARBA00033102"/>
    </source>
</evidence>
<evidence type="ECO:0000256" key="7">
    <source>
        <dbReference type="ARBA" id="ARBA00022679"/>
    </source>
</evidence>
<evidence type="ECO:0000256" key="6">
    <source>
        <dbReference type="ARBA" id="ARBA00022676"/>
    </source>
</evidence>
<sequence length="296" mass="32303">MPSDKKFLLLGFNTRILDKQLISQFIKNALAEDVGDGDHTSLSTIPAGTKGKAKLIIKEDGILAGIELALAIFEEVDSNLKVDVLIHDGADVKIGDIALTVEGSTHSILIAERLVLNCMQRMSGIATKTNRIVSLLKDTKTKLLDTRKTTPGLRYLEKWAVRIGGGVNHRIGLYDMILIKDNHVDYAGGIENAINAARKYLVEKNKSLQIEIEVRNIGELNEVIEAGGADRIMLDNFNYTDLKAAVQLIDGRFITEASGGITEENVSEYAACGVDYISMGALTHSVKSLDMSLKAY</sequence>
<keyword evidence="5" id="KW-0662">Pyridine nucleotide biosynthesis</keyword>
<evidence type="ECO:0000256" key="3">
    <source>
        <dbReference type="ARBA" id="ARBA00009400"/>
    </source>
</evidence>
<proteinExistence type="inferred from homology"/>
<dbReference type="InterPro" id="IPR002638">
    <property type="entry name" value="Quinolinate_PRibosylTrfase_C"/>
</dbReference>
<dbReference type="Pfam" id="PF02749">
    <property type="entry name" value="QRPTase_N"/>
    <property type="match status" value="1"/>
</dbReference>
<dbReference type="Pfam" id="PF01729">
    <property type="entry name" value="QRPTase_C"/>
    <property type="match status" value="1"/>
</dbReference>
<dbReference type="SUPFAM" id="SSF51690">
    <property type="entry name" value="Nicotinate/Quinolinate PRTase C-terminal domain-like"/>
    <property type="match status" value="1"/>
</dbReference>
<gene>
    <name evidence="12" type="primary">nadC</name>
    <name evidence="12" type="ORF">GCM10022246_15750</name>
</gene>
<name>A0ABP7PEW6_9SPHI</name>
<evidence type="ECO:0000256" key="1">
    <source>
        <dbReference type="ARBA" id="ARBA00003237"/>
    </source>
</evidence>
<dbReference type="EC" id="2.4.2.19" evidence="4"/>
<reference evidence="13" key="1">
    <citation type="journal article" date="2019" name="Int. J. Syst. Evol. Microbiol.">
        <title>The Global Catalogue of Microorganisms (GCM) 10K type strain sequencing project: providing services to taxonomists for standard genome sequencing and annotation.</title>
        <authorList>
            <consortium name="The Broad Institute Genomics Platform"/>
            <consortium name="The Broad Institute Genome Sequencing Center for Infectious Disease"/>
            <person name="Wu L."/>
            <person name="Ma J."/>
        </authorList>
    </citation>
    <scope>NUCLEOTIDE SEQUENCE [LARGE SCALE GENOMIC DNA]</scope>
    <source>
        <strain evidence="13">JCM 17338</strain>
    </source>
</reference>
<evidence type="ECO:0000256" key="9">
    <source>
        <dbReference type="PIRNR" id="PIRNR006250"/>
    </source>
</evidence>
<comment type="similarity">
    <text evidence="3 9">Belongs to the NadC/ModD family.</text>
</comment>
<evidence type="ECO:0000259" key="10">
    <source>
        <dbReference type="Pfam" id="PF01729"/>
    </source>
</evidence>
<protein>
    <recommendedName>
        <fullName evidence="4">nicotinate-nucleotide diphosphorylase (carboxylating)</fullName>
        <ecNumber evidence="4">2.4.2.19</ecNumber>
    </recommendedName>
    <alternativeName>
        <fullName evidence="8">Quinolinate phosphoribosyltransferase [decarboxylating]</fullName>
    </alternativeName>
</protein>
<dbReference type="CDD" id="cd01572">
    <property type="entry name" value="QPRTase"/>
    <property type="match status" value="1"/>
</dbReference>
<dbReference type="Proteomes" id="UP001501081">
    <property type="component" value="Unassembled WGS sequence"/>
</dbReference>
<evidence type="ECO:0000313" key="12">
    <source>
        <dbReference type="EMBL" id="GAA3963425.1"/>
    </source>
</evidence>
<evidence type="ECO:0000256" key="4">
    <source>
        <dbReference type="ARBA" id="ARBA00011944"/>
    </source>
</evidence>
<dbReference type="PANTHER" id="PTHR32179:SF3">
    <property type="entry name" value="NICOTINATE-NUCLEOTIDE PYROPHOSPHORYLASE [CARBOXYLATING]"/>
    <property type="match status" value="1"/>
</dbReference>
<keyword evidence="7 9" id="KW-0808">Transferase</keyword>
<feature type="domain" description="Quinolinate phosphoribosyl transferase C-terminal" evidence="10">
    <location>
        <begin position="125"/>
        <end position="294"/>
    </location>
</feature>
<dbReference type="InterPro" id="IPR027277">
    <property type="entry name" value="NadC/ModD"/>
</dbReference>
<dbReference type="PANTHER" id="PTHR32179">
    <property type="entry name" value="NICOTINATE-NUCLEOTIDE PYROPHOSPHORYLASE [CARBOXYLATING]"/>
    <property type="match status" value="1"/>
</dbReference>
<dbReference type="Gene3D" id="3.90.1170.20">
    <property type="entry name" value="Quinolinate phosphoribosyl transferase, N-terminal domain"/>
    <property type="match status" value="1"/>
</dbReference>